<feature type="domain" description="SGNH hydrolase-type esterase" evidence="3">
    <location>
        <begin position="354"/>
        <end position="533"/>
    </location>
</feature>
<comment type="caution">
    <text evidence="4">The sequence shown here is derived from an EMBL/GenBank/DDBJ whole genome shotgun (WGS) entry which is preliminary data.</text>
</comment>
<proteinExistence type="predicted"/>
<accession>A0A2S5AF29</accession>
<dbReference type="AlphaFoldDB" id="A0A2S5AF29"/>
<feature type="domain" description="Peptidase S9 prolyl oligopeptidase catalytic" evidence="2">
    <location>
        <begin position="117"/>
        <end position="255"/>
    </location>
</feature>
<keyword evidence="1" id="KW-0732">Signal</keyword>
<dbReference type="InterPro" id="IPR013830">
    <property type="entry name" value="SGNH_hydro"/>
</dbReference>
<dbReference type="EMBL" id="PQVG01000001">
    <property type="protein sequence ID" value="POY41181.1"/>
    <property type="molecule type" value="Genomic_DNA"/>
</dbReference>
<dbReference type="InterPro" id="IPR029058">
    <property type="entry name" value="AB_hydrolase_fold"/>
</dbReference>
<dbReference type="SUPFAM" id="SSF53474">
    <property type="entry name" value="alpha/beta-Hydrolases"/>
    <property type="match status" value="1"/>
</dbReference>
<reference evidence="4 5" key="1">
    <citation type="submission" date="2018-01" db="EMBL/GenBank/DDBJ databases">
        <authorList>
            <person name="Gaut B.S."/>
            <person name="Morton B.R."/>
            <person name="Clegg M.T."/>
            <person name="Duvall M.R."/>
        </authorList>
    </citation>
    <scope>NUCLEOTIDE SEQUENCE [LARGE SCALE GENOMIC DNA]</scope>
    <source>
        <strain evidence="4 5">HR-AY</strain>
    </source>
</reference>
<dbReference type="GO" id="GO:0016788">
    <property type="term" value="F:hydrolase activity, acting on ester bonds"/>
    <property type="evidence" value="ECO:0007669"/>
    <property type="project" value="UniProtKB-ARBA"/>
</dbReference>
<feature type="signal peptide" evidence="1">
    <location>
        <begin position="1"/>
        <end position="24"/>
    </location>
</feature>
<sequence>MIKSVNTFLVVCVINIFTSTSLFAQKDPTWDDTSKNNWDSAFQKVEIPSSVDNKIQKAYLYSSKSKTPKPLIISLHTWSADYTQKDPLTKEILARDWNYIHPDFRGANKTAESMGSQLVISDIEDAIAFALKNTNSDPNEVHIIGVSGGGFATLAAYMNVQYPVKTFSAWAPISDLETWYWESVGRKQKYADDIFKALSTDSVFNSKEAIKRSPLLQKFPQELRKNAKLYIYEGIHDGYTGSVPITHSINMYNRLVGEIKYGLTNLDEISSKTAKDSDLVPEKEIINLITKRFNPDYKKEEKLFDRNIYLSRKFNNIQLTIFEGGHEQIPQALGLIPHKATTSLKHTILTLGDSNGANKDGWVDQLKKRMPESFIYNISKGGRTIGFDNLGKKDLNALTNIDDYLNEAQQKIGNKKYDYIIVCLGTNDTKKVFADNQNEVATNFDKLLNKIKSHSIVKKSKTKFLFVTPPPIRTNNILDKYSGSNERLQALLPQLKTVAAQYDFEVIDIYNPLLGILDYYAQDGIHMAGSGQEIIASQIIEFIGN</sequence>
<dbReference type="Gene3D" id="3.40.50.1110">
    <property type="entry name" value="SGNH hydrolase"/>
    <property type="match status" value="1"/>
</dbReference>
<dbReference type="GO" id="GO:0006508">
    <property type="term" value="P:proteolysis"/>
    <property type="evidence" value="ECO:0007669"/>
    <property type="project" value="InterPro"/>
</dbReference>
<dbReference type="Pfam" id="PF00326">
    <property type="entry name" value="Peptidase_S9"/>
    <property type="match status" value="1"/>
</dbReference>
<dbReference type="RefSeq" id="WP_103804210.1">
    <property type="nucleotide sequence ID" value="NZ_PQVG01000001.1"/>
</dbReference>
<name>A0A2S5AF29_9FLAO</name>
<organism evidence="4 5">
    <name type="scientific">Flavobacterium alvei</name>
    <dbReference type="NCBI Taxonomy" id="2080416"/>
    <lineage>
        <taxon>Bacteria</taxon>
        <taxon>Pseudomonadati</taxon>
        <taxon>Bacteroidota</taxon>
        <taxon>Flavobacteriia</taxon>
        <taxon>Flavobacteriales</taxon>
        <taxon>Flavobacteriaceae</taxon>
        <taxon>Flavobacterium</taxon>
    </lineage>
</organism>
<dbReference type="InterPro" id="IPR001375">
    <property type="entry name" value="Peptidase_S9_cat"/>
</dbReference>
<evidence type="ECO:0000256" key="1">
    <source>
        <dbReference type="SAM" id="SignalP"/>
    </source>
</evidence>
<dbReference type="Gene3D" id="3.40.50.1820">
    <property type="entry name" value="alpha/beta hydrolase"/>
    <property type="match status" value="1"/>
</dbReference>
<dbReference type="InterPro" id="IPR036514">
    <property type="entry name" value="SGNH_hydro_sf"/>
</dbReference>
<keyword evidence="5" id="KW-1185">Reference proteome</keyword>
<dbReference type="SUPFAM" id="SSF52266">
    <property type="entry name" value="SGNH hydrolase"/>
    <property type="match status" value="1"/>
</dbReference>
<dbReference type="Pfam" id="PF13472">
    <property type="entry name" value="Lipase_GDSL_2"/>
    <property type="match status" value="1"/>
</dbReference>
<dbReference type="InterPro" id="IPR051532">
    <property type="entry name" value="Ester_Hydrolysis_Enzymes"/>
</dbReference>
<protein>
    <submittedName>
        <fullName evidence="4">G-D-S-L family lipolytic protein</fullName>
    </submittedName>
</protein>
<evidence type="ECO:0000259" key="2">
    <source>
        <dbReference type="Pfam" id="PF00326"/>
    </source>
</evidence>
<evidence type="ECO:0000313" key="5">
    <source>
        <dbReference type="Proteomes" id="UP000237310"/>
    </source>
</evidence>
<feature type="chain" id="PRO_5015398852" evidence="1">
    <location>
        <begin position="25"/>
        <end position="545"/>
    </location>
</feature>
<evidence type="ECO:0000313" key="4">
    <source>
        <dbReference type="EMBL" id="POY41181.1"/>
    </source>
</evidence>
<gene>
    <name evidence="4" type="ORF">C3L50_01265</name>
</gene>
<dbReference type="GO" id="GO:0008236">
    <property type="term" value="F:serine-type peptidase activity"/>
    <property type="evidence" value="ECO:0007669"/>
    <property type="project" value="InterPro"/>
</dbReference>
<dbReference type="OrthoDB" id="1092902at2"/>
<evidence type="ECO:0000259" key="3">
    <source>
        <dbReference type="Pfam" id="PF13472"/>
    </source>
</evidence>
<dbReference type="PANTHER" id="PTHR30383">
    <property type="entry name" value="THIOESTERASE 1/PROTEASE 1/LYSOPHOSPHOLIPASE L1"/>
    <property type="match status" value="1"/>
</dbReference>
<dbReference type="Proteomes" id="UP000237310">
    <property type="component" value="Unassembled WGS sequence"/>
</dbReference>